<name>A0AAV4BQF1_9GAST</name>
<keyword evidence="2" id="KW-1185">Reference proteome</keyword>
<dbReference type="GO" id="GO:0061630">
    <property type="term" value="F:ubiquitin protein ligase activity"/>
    <property type="evidence" value="ECO:0007669"/>
    <property type="project" value="TreeGrafter"/>
</dbReference>
<proteinExistence type="predicted"/>
<evidence type="ECO:0000313" key="2">
    <source>
        <dbReference type="Proteomes" id="UP000735302"/>
    </source>
</evidence>
<organism evidence="1 2">
    <name type="scientific">Plakobranchus ocellatus</name>
    <dbReference type="NCBI Taxonomy" id="259542"/>
    <lineage>
        <taxon>Eukaryota</taxon>
        <taxon>Metazoa</taxon>
        <taxon>Spiralia</taxon>
        <taxon>Lophotrochozoa</taxon>
        <taxon>Mollusca</taxon>
        <taxon>Gastropoda</taxon>
        <taxon>Heterobranchia</taxon>
        <taxon>Euthyneura</taxon>
        <taxon>Panpulmonata</taxon>
        <taxon>Sacoglossa</taxon>
        <taxon>Placobranchoidea</taxon>
        <taxon>Plakobranchidae</taxon>
        <taxon>Plakobranchus</taxon>
    </lineage>
</organism>
<gene>
    <name evidence="1" type="ORF">PoB_005197100</name>
</gene>
<evidence type="ECO:0000313" key="1">
    <source>
        <dbReference type="EMBL" id="GFO25466.1"/>
    </source>
</evidence>
<comment type="caution">
    <text evidence="1">The sequence shown here is derived from an EMBL/GenBank/DDBJ whole genome shotgun (WGS) entry which is preliminary data.</text>
</comment>
<dbReference type="InterPro" id="IPR013083">
    <property type="entry name" value="Znf_RING/FYVE/PHD"/>
</dbReference>
<sequence>MTTRHIIAAAQHIGAAIQHNYSTTHHIAAVIQNNAVSTRLSDNFQFTSDEDFNDTDSEIGQMLDDHSSPDNGLSEDKIQEIPTLQFSRSADRSGSDQTSCVFCICDFEDKQLLRILPRFHEFHAESVDEWLKVRLSSPSLSSSVPRCNQNRNYSRAEMCLVRKF</sequence>
<reference evidence="1 2" key="1">
    <citation type="journal article" date="2021" name="Elife">
        <title>Chloroplast acquisition without the gene transfer in kleptoplastic sea slugs, Plakobranchus ocellatus.</title>
        <authorList>
            <person name="Maeda T."/>
            <person name="Takahashi S."/>
            <person name="Yoshida T."/>
            <person name="Shimamura S."/>
            <person name="Takaki Y."/>
            <person name="Nagai Y."/>
            <person name="Toyoda A."/>
            <person name="Suzuki Y."/>
            <person name="Arimoto A."/>
            <person name="Ishii H."/>
            <person name="Satoh N."/>
            <person name="Nishiyama T."/>
            <person name="Hasebe M."/>
            <person name="Maruyama T."/>
            <person name="Minagawa J."/>
            <person name="Obokata J."/>
            <person name="Shigenobu S."/>
        </authorList>
    </citation>
    <scope>NUCLEOTIDE SEQUENCE [LARGE SCALE GENOMIC DNA]</scope>
</reference>
<protein>
    <submittedName>
        <fullName evidence="1">RING finger protein 38</fullName>
    </submittedName>
</protein>
<dbReference type="Proteomes" id="UP000735302">
    <property type="component" value="Unassembled WGS sequence"/>
</dbReference>
<dbReference type="PANTHER" id="PTHR46171:SF3">
    <property type="entry name" value="GH10160P"/>
    <property type="match status" value="1"/>
</dbReference>
<dbReference type="Gene3D" id="3.30.40.10">
    <property type="entry name" value="Zinc/RING finger domain, C3HC4 (zinc finger)"/>
    <property type="match status" value="1"/>
</dbReference>
<dbReference type="GO" id="GO:0016567">
    <property type="term" value="P:protein ubiquitination"/>
    <property type="evidence" value="ECO:0007669"/>
    <property type="project" value="TreeGrafter"/>
</dbReference>
<dbReference type="SUPFAM" id="SSF57850">
    <property type="entry name" value="RING/U-box"/>
    <property type="match status" value="1"/>
</dbReference>
<dbReference type="PANTHER" id="PTHR46171">
    <property type="entry name" value="GH10160P"/>
    <property type="match status" value="1"/>
</dbReference>
<dbReference type="EMBL" id="BLXT01005754">
    <property type="protein sequence ID" value="GFO25466.1"/>
    <property type="molecule type" value="Genomic_DNA"/>
</dbReference>
<dbReference type="AlphaFoldDB" id="A0AAV4BQF1"/>
<accession>A0AAV4BQF1</accession>